<sequence>MKVLVLNFLIILLIPIYGCAQNVTKANDKNLNLDFENIQNGYPTGWTEFGEGDYKVYIDSSQAKMGKNSVVMESTEGNNVFKALEFKVPNNYEGKSILLKGSIKTEDVKDGYAGLWMRIDPQIAFDNMGKRGVKGTTDWQDFEIQLPLKPEKTQNIVFGGLLVGKGKMWLDNLQISIDGKILGKDEIDIYERELFPADKDKEFDNGSNITFPKMTDESVSNLELLGRIWGFMKYHHPEIAKGNYNWDYELFRALPQFLNAKNNQGRDQVIKTWIEKYGKIPTCTNCKPSPESAVLKPDLSWIQNSNLSSEVKVLLNDIYNNRNQNENYYIKLHPNVSNPDFTNEKAYSNMPYPDAGFRLLALYKYWNMMNYFNPNKHLTEKDWDKVLKEYIPGFLNAKNELEYELMALQIIADVKDTHANLWSGGDKIQELRGKNFAPFKAEFIEDKLVVVDYYNPEYADQTKLKVGDYITHINGKKVKSIVDSLERYYPSSNSSAMLRDISADILRSTDSSMKLKYVSGRKNHEHEIPLFDRGKLKMYYMYKVNNDEKSYKIMDGNIGYITLANIKNEDFIMIKKTLKDTKGIIIDIRNYPSSFAPFALGSFFMSKPTTFVKFTFANPKNPGEFTFSNPVSIQHDPMYYKGKLVVLVNEKSQSQAEYTAMAFKSVNNSKIVGSTTAGADGNVSEIFLPGGLRTWISGIGIYYPDGTETQRIGIIPDVIVKPTIEGIKANRDEVLEKAVELINN</sequence>
<dbReference type="Gene3D" id="3.30.750.44">
    <property type="match status" value="1"/>
</dbReference>
<evidence type="ECO:0000313" key="3">
    <source>
        <dbReference type="EMBL" id="MFD1165533.1"/>
    </source>
</evidence>
<dbReference type="InterPro" id="IPR029045">
    <property type="entry name" value="ClpP/crotonase-like_dom_sf"/>
</dbReference>
<feature type="chain" id="PRO_5047069351" evidence="1">
    <location>
        <begin position="21"/>
        <end position="744"/>
    </location>
</feature>
<evidence type="ECO:0000313" key="4">
    <source>
        <dbReference type="Proteomes" id="UP001597205"/>
    </source>
</evidence>
<keyword evidence="3" id="KW-0378">Hydrolase</keyword>
<dbReference type="Gene3D" id="2.30.42.10">
    <property type="match status" value="1"/>
</dbReference>
<feature type="domain" description="Tail specific protease" evidence="2">
    <location>
        <begin position="523"/>
        <end position="721"/>
    </location>
</feature>
<dbReference type="InterPro" id="IPR005151">
    <property type="entry name" value="Tail-specific_protease"/>
</dbReference>
<dbReference type="SUPFAM" id="SSF52096">
    <property type="entry name" value="ClpP/crotonase"/>
    <property type="match status" value="1"/>
</dbReference>
<name>A0ABW3RJY2_9SPHI</name>
<dbReference type="PANTHER" id="PTHR32060:SF30">
    <property type="entry name" value="CARBOXY-TERMINAL PROCESSING PROTEASE CTPA"/>
    <property type="match status" value="1"/>
</dbReference>
<keyword evidence="4" id="KW-1185">Reference proteome</keyword>
<dbReference type="InterPro" id="IPR036034">
    <property type="entry name" value="PDZ_sf"/>
</dbReference>
<feature type="signal peptide" evidence="1">
    <location>
        <begin position="1"/>
        <end position="20"/>
    </location>
</feature>
<dbReference type="PANTHER" id="PTHR32060">
    <property type="entry name" value="TAIL-SPECIFIC PROTEASE"/>
    <property type="match status" value="1"/>
</dbReference>
<dbReference type="SUPFAM" id="SSF50156">
    <property type="entry name" value="PDZ domain-like"/>
    <property type="match status" value="1"/>
</dbReference>
<dbReference type="CDD" id="cd07562">
    <property type="entry name" value="Peptidase_S41_TRI"/>
    <property type="match status" value="1"/>
</dbReference>
<protein>
    <submittedName>
        <fullName evidence="3">S41 family peptidase</fullName>
        <ecNumber evidence="3">3.4.-.-</ecNumber>
    </submittedName>
</protein>
<dbReference type="Gene3D" id="2.60.120.260">
    <property type="entry name" value="Galactose-binding domain-like"/>
    <property type="match status" value="1"/>
</dbReference>
<dbReference type="RefSeq" id="WP_380895630.1">
    <property type="nucleotide sequence ID" value="NZ_JBHTKY010000009.1"/>
</dbReference>
<dbReference type="Pfam" id="PF03572">
    <property type="entry name" value="Peptidase_S41"/>
    <property type="match status" value="1"/>
</dbReference>
<evidence type="ECO:0000259" key="2">
    <source>
        <dbReference type="SMART" id="SM00245"/>
    </source>
</evidence>
<comment type="caution">
    <text evidence="3">The sequence shown here is derived from an EMBL/GenBank/DDBJ whole genome shotgun (WGS) entry which is preliminary data.</text>
</comment>
<evidence type="ECO:0000256" key="1">
    <source>
        <dbReference type="SAM" id="SignalP"/>
    </source>
</evidence>
<proteinExistence type="predicted"/>
<dbReference type="GO" id="GO:0016787">
    <property type="term" value="F:hydrolase activity"/>
    <property type="evidence" value="ECO:0007669"/>
    <property type="project" value="UniProtKB-KW"/>
</dbReference>
<accession>A0ABW3RJY2</accession>
<keyword evidence="1" id="KW-0732">Signal</keyword>
<reference evidence="4" key="1">
    <citation type="journal article" date="2019" name="Int. J. Syst. Evol. Microbiol.">
        <title>The Global Catalogue of Microorganisms (GCM) 10K type strain sequencing project: providing services to taxonomists for standard genome sequencing and annotation.</title>
        <authorList>
            <consortium name="The Broad Institute Genomics Platform"/>
            <consortium name="The Broad Institute Genome Sequencing Center for Infectious Disease"/>
            <person name="Wu L."/>
            <person name="Ma J."/>
        </authorList>
    </citation>
    <scope>NUCLEOTIDE SEQUENCE [LARGE SCALE GENOMIC DNA]</scope>
    <source>
        <strain evidence="4">CCUG 52468</strain>
    </source>
</reference>
<dbReference type="Gene3D" id="3.90.226.10">
    <property type="entry name" value="2-enoyl-CoA Hydratase, Chain A, domain 1"/>
    <property type="match status" value="1"/>
</dbReference>
<dbReference type="EC" id="3.4.-.-" evidence="3"/>
<organism evidence="3 4">
    <name type="scientific">Sphingobacterium daejeonense</name>
    <dbReference type="NCBI Taxonomy" id="371142"/>
    <lineage>
        <taxon>Bacteria</taxon>
        <taxon>Pseudomonadati</taxon>
        <taxon>Bacteroidota</taxon>
        <taxon>Sphingobacteriia</taxon>
        <taxon>Sphingobacteriales</taxon>
        <taxon>Sphingobacteriaceae</taxon>
        <taxon>Sphingobacterium</taxon>
    </lineage>
</organism>
<gene>
    <name evidence="3" type="ORF">ACFQ2C_07960</name>
</gene>
<dbReference type="SMART" id="SM00245">
    <property type="entry name" value="TSPc"/>
    <property type="match status" value="1"/>
</dbReference>
<dbReference type="EMBL" id="JBHTKY010000009">
    <property type="protein sequence ID" value="MFD1165533.1"/>
    <property type="molecule type" value="Genomic_DNA"/>
</dbReference>
<dbReference type="Proteomes" id="UP001597205">
    <property type="component" value="Unassembled WGS sequence"/>
</dbReference>